<dbReference type="PROSITE" id="PS51375">
    <property type="entry name" value="PPR"/>
    <property type="match status" value="1"/>
</dbReference>
<dbReference type="PROSITE" id="PS50197">
    <property type="entry name" value="BEACH"/>
    <property type="match status" value="1"/>
</dbReference>
<dbReference type="InterPro" id="IPR046960">
    <property type="entry name" value="PPR_At4g14850-like_plant"/>
</dbReference>
<dbReference type="PANTHER" id="PTHR47926">
    <property type="entry name" value="PENTATRICOPEPTIDE REPEAT-CONTAINING PROTEIN"/>
    <property type="match status" value="1"/>
</dbReference>
<keyword evidence="5" id="KW-1185">Reference proteome</keyword>
<sequence>MANEDLVSWNAILSGFSQEGNHGLEAIFVFIEMVGEGMGLDHVSFTSAVSACGHEMNLELGKQIHGLTVKSGYGSHVSVCNVLISTYSKCEVTGDAKSVFQCMNDRNVVSWTSMISIDEEDAIALFNEMGLDMEYIQMMLHLLD</sequence>
<gene>
    <name evidence="4" type="ORF">L3X38_044450</name>
</gene>
<dbReference type="Pfam" id="PF01535">
    <property type="entry name" value="PPR"/>
    <property type="match status" value="2"/>
</dbReference>
<evidence type="ECO:0000313" key="5">
    <source>
        <dbReference type="Proteomes" id="UP001054821"/>
    </source>
</evidence>
<keyword evidence="1" id="KW-0677">Repeat</keyword>
<dbReference type="GO" id="GO:0003723">
    <property type="term" value="F:RNA binding"/>
    <property type="evidence" value="ECO:0007669"/>
    <property type="project" value="InterPro"/>
</dbReference>
<protein>
    <recommendedName>
        <fullName evidence="3">BEACH domain-containing protein</fullName>
    </recommendedName>
</protein>
<name>A0AAD4V004_PRUDU</name>
<dbReference type="Gene3D" id="1.25.40.10">
    <property type="entry name" value="Tetratricopeptide repeat domain"/>
    <property type="match status" value="1"/>
</dbReference>
<dbReference type="Proteomes" id="UP001054821">
    <property type="component" value="Chromosome 8"/>
</dbReference>
<dbReference type="InterPro" id="IPR000409">
    <property type="entry name" value="BEACH_dom"/>
</dbReference>
<feature type="repeat" description="PPR" evidence="2">
    <location>
        <begin position="5"/>
        <end position="40"/>
    </location>
</feature>
<comment type="caution">
    <text evidence="4">The sequence shown here is derived from an EMBL/GenBank/DDBJ whole genome shotgun (WGS) entry which is preliminary data.</text>
</comment>
<dbReference type="InterPro" id="IPR002885">
    <property type="entry name" value="PPR_rpt"/>
</dbReference>
<evidence type="ECO:0000256" key="2">
    <source>
        <dbReference type="PROSITE-ProRule" id="PRU00708"/>
    </source>
</evidence>
<organism evidence="4 5">
    <name type="scientific">Prunus dulcis</name>
    <name type="common">Almond</name>
    <name type="synonym">Amygdalus dulcis</name>
    <dbReference type="NCBI Taxonomy" id="3755"/>
    <lineage>
        <taxon>Eukaryota</taxon>
        <taxon>Viridiplantae</taxon>
        <taxon>Streptophyta</taxon>
        <taxon>Embryophyta</taxon>
        <taxon>Tracheophyta</taxon>
        <taxon>Spermatophyta</taxon>
        <taxon>Magnoliopsida</taxon>
        <taxon>eudicotyledons</taxon>
        <taxon>Gunneridae</taxon>
        <taxon>Pentapetalae</taxon>
        <taxon>rosids</taxon>
        <taxon>fabids</taxon>
        <taxon>Rosales</taxon>
        <taxon>Rosaceae</taxon>
        <taxon>Amygdaloideae</taxon>
        <taxon>Amygdaleae</taxon>
        <taxon>Prunus</taxon>
    </lineage>
</organism>
<dbReference type="GO" id="GO:0009451">
    <property type="term" value="P:RNA modification"/>
    <property type="evidence" value="ECO:0007669"/>
    <property type="project" value="InterPro"/>
</dbReference>
<dbReference type="AlphaFoldDB" id="A0AAD4V004"/>
<proteinExistence type="predicted"/>
<feature type="domain" description="BEACH" evidence="3">
    <location>
        <begin position="1"/>
        <end position="79"/>
    </location>
</feature>
<dbReference type="NCBIfam" id="TIGR00756">
    <property type="entry name" value="PPR"/>
    <property type="match status" value="1"/>
</dbReference>
<evidence type="ECO:0000259" key="3">
    <source>
        <dbReference type="PROSITE" id="PS50197"/>
    </source>
</evidence>
<dbReference type="InterPro" id="IPR011990">
    <property type="entry name" value="TPR-like_helical_dom_sf"/>
</dbReference>
<reference evidence="4 5" key="1">
    <citation type="journal article" date="2022" name="G3 (Bethesda)">
        <title>Whole-genome sequence and methylome profiling of the almond [Prunus dulcis (Mill.) D.A. Webb] cultivar 'Nonpareil'.</title>
        <authorList>
            <person name="D'Amico-Willman K.M."/>
            <person name="Ouma W.Z."/>
            <person name="Meulia T."/>
            <person name="Sideli G.M."/>
            <person name="Gradziel T.M."/>
            <person name="Fresnedo-Ramirez J."/>
        </authorList>
    </citation>
    <scope>NUCLEOTIDE SEQUENCE [LARGE SCALE GENOMIC DNA]</scope>
    <source>
        <strain evidence="4">Clone GOH B32 T37-40</strain>
    </source>
</reference>
<evidence type="ECO:0000256" key="1">
    <source>
        <dbReference type="ARBA" id="ARBA00022737"/>
    </source>
</evidence>
<dbReference type="EMBL" id="JAJFAZ020000008">
    <property type="protein sequence ID" value="KAI5315274.1"/>
    <property type="molecule type" value="Genomic_DNA"/>
</dbReference>
<evidence type="ECO:0000313" key="4">
    <source>
        <dbReference type="EMBL" id="KAI5315274.1"/>
    </source>
</evidence>
<accession>A0AAD4V004</accession>